<keyword evidence="6 13" id="KW-0812">Transmembrane</keyword>
<evidence type="ECO:0000256" key="1">
    <source>
        <dbReference type="ARBA" id="ARBA00001970"/>
    </source>
</evidence>
<keyword evidence="16" id="KW-1185">Reference proteome</keyword>
<comment type="subcellular location">
    <subcellularLocation>
        <location evidence="2">Cell membrane</location>
        <topology evidence="2">Multi-pass membrane protein</topology>
    </subcellularLocation>
</comment>
<dbReference type="AlphaFoldDB" id="A0AAD1C4T9"/>
<organism evidence="15 16">
    <name type="scientific">Metapseudomonas furukawaii</name>
    <name type="common">Pseudomonas furukawaii</name>
    <dbReference type="NCBI Taxonomy" id="1149133"/>
    <lineage>
        <taxon>Bacteria</taxon>
        <taxon>Pseudomonadati</taxon>
        <taxon>Pseudomonadota</taxon>
        <taxon>Gammaproteobacteria</taxon>
        <taxon>Pseudomonadales</taxon>
        <taxon>Pseudomonadaceae</taxon>
        <taxon>Metapseudomonas</taxon>
    </lineage>
</organism>
<dbReference type="Pfam" id="PF01292">
    <property type="entry name" value="Ni_hydr_CYTB"/>
    <property type="match status" value="1"/>
</dbReference>
<evidence type="ECO:0000256" key="5">
    <source>
        <dbReference type="ARBA" id="ARBA00022617"/>
    </source>
</evidence>
<keyword evidence="10" id="KW-0408">Iron</keyword>
<reference evidence="16" key="1">
    <citation type="submission" date="2015-05" db="EMBL/GenBank/DDBJ databases">
        <title>Draft genome sequencing of a biphenyl-degrading bacterium, Pseudomonas balearica KF707 (=NBRC110670).</title>
        <authorList>
            <person name="Kimura N."/>
            <person name="Hirose J."/>
            <person name="Watanabe T."/>
            <person name="Suenaga H."/>
            <person name="Fujihara H."/>
            <person name="Noguchi M."/>
            <person name="Hashimoto M."/>
            <person name="Shimodaira J."/>
            <person name="Tsuchikane K."/>
            <person name="Hosoyama A."/>
            <person name="Yamazoe A."/>
            <person name="Fujita N."/>
            <person name="Furukawa K."/>
        </authorList>
    </citation>
    <scope>NUCLEOTIDE SEQUENCE [LARGE SCALE GENOMIC DNA]</scope>
    <source>
        <strain evidence="16">DSM 10086 / NBRC 110670 / KF707</strain>
    </source>
</reference>
<comment type="cofactor">
    <cofactor evidence="1">
        <name>heme b</name>
        <dbReference type="ChEBI" id="CHEBI:60344"/>
    </cofactor>
</comment>
<reference evidence="15 16" key="2">
    <citation type="journal article" date="2017" name="Int. J. Syst. Evol. Microbiol.">
        <title>Pseudomonas furukawaii sp. nov., a polychlorinated biphenyl-degrading bacterium isolated from biphenyl-contaminated soil in Japan.</title>
        <authorList>
            <person name="Kimura N."/>
            <person name="Watanabe T."/>
            <person name="Suenaga H."/>
            <person name="Fujihara H."/>
            <person name="Futagami T."/>
            <person name="Goto M."/>
            <person name="Hanada S."/>
            <person name="Hirose J."/>
        </authorList>
    </citation>
    <scope>NUCLEOTIDE SEQUENCE [LARGE SCALE GENOMIC DNA]</scope>
    <source>
        <strain evidence="16">DSM 10086 / NBRC 110670 / KF707</strain>
    </source>
</reference>
<evidence type="ECO:0000256" key="12">
    <source>
        <dbReference type="ARBA" id="ARBA00037975"/>
    </source>
</evidence>
<keyword evidence="9 13" id="KW-1133">Transmembrane helix</keyword>
<feature type="domain" description="Cytochrome b561 bacterial/Ni-hydrogenase" evidence="14">
    <location>
        <begin position="5"/>
        <end position="170"/>
    </location>
</feature>
<dbReference type="InterPro" id="IPR016174">
    <property type="entry name" value="Di-haem_cyt_TM"/>
</dbReference>
<evidence type="ECO:0000256" key="6">
    <source>
        <dbReference type="ARBA" id="ARBA00022692"/>
    </source>
</evidence>
<evidence type="ECO:0000256" key="8">
    <source>
        <dbReference type="ARBA" id="ARBA00022982"/>
    </source>
</evidence>
<keyword evidence="4" id="KW-1003">Cell membrane</keyword>
<dbReference type="Proteomes" id="UP000218554">
    <property type="component" value="Chromosome"/>
</dbReference>
<protein>
    <submittedName>
        <fullName evidence="15">Cytochrome B561</fullName>
    </submittedName>
</protein>
<sequence length="171" mass="18304">MSPTRYSRPRALLHWSSALVILWASLSGYANAAWPLPGPIARGISQFNVALTTLLIPVFLLRIACALAQPGPDDGVHAGALGRFLARAGHLALYVATAAVLLSGVLMMDRPIDLFGQASLPQPLAEPVLLDFFNSVHHHACLVLALLVGGHVGAVLIHQWHGHRVLARMKP</sequence>
<dbReference type="PANTHER" id="PTHR30529">
    <property type="entry name" value="CYTOCHROME B561"/>
    <property type="match status" value="1"/>
</dbReference>
<feature type="transmembrane region" description="Helical" evidence="13">
    <location>
        <begin position="136"/>
        <end position="160"/>
    </location>
</feature>
<evidence type="ECO:0000256" key="9">
    <source>
        <dbReference type="ARBA" id="ARBA00022989"/>
    </source>
</evidence>
<dbReference type="InterPro" id="IPR011577">
    <property type="entry name" value="Cyt_b561_bac/Ni-Hgenase"/>
</dbReference>
<evidence type="ECO:0000313" key="15">
    <source>
        <dbReference type="EMBL" id="BAU76725.1"/>
    </source>
</evidence>
<keyword evidence="11 13" id="KW-0472">Membrane</keyword>
<feature type="transmembrane region" description="Helical" evidence="13">
    <location>
        <begin position="88"/>
        <end position="108"/>
    </location>
</feature>
<keyword evidence="5" id="KW-0349">Heme</keyword>
<evidence type="ECO:0000256" key="3">
    <source>
        <dbReference type="ARBA" id="ARBA00022448"/>
    </source>
</evidence>
<comment type="similarity">
    <text evidence="12">Belongs to the cytochrome b561 family.</text>
</comment>
<keyword evidence="3" id="KW-0813">Transport</keyword>
<accession>A0AAD1C4T9</accession>
<keyword evidence="7" id="KW-0479">Metal-binding</keyword>
<feature type="transmembrane region" description="Helical" evidence="13">
    <location>
        <begin position="48"/>
        <end position="68"/>
    </location>
</feature>
<evidence type="ECO:0000256" key="7">
    <source>
        <dbReference type="ARBA" id="ARBA00022723"/>
    </source>
</evidence>
<keyword evidence="8" id="KW-0249">Electron transport</keyword>
<evidence type="ECO:0000256" key="2">
    <source>
        <dbReference type="ARBA" id="ARBA00004651"/>
    </source>
</evidence>
<name>A0AAD1C4T9_METFU</name>
<evidence type="ECO:0000256" key="4">
    <source>
        <dbReference type="ARBA" id="ARBA00022475"/>
    </source>
</evidence>
<evidence type="ECO:0000256" key="13">
    <source>
        <dbReference type="SAM" id="Phobius"/>
    </source>
</evidence>
<dbReference type="SUPFAM" id="SSF81342">
    <property type="entry name" value="Transmembrane di-heme cytochromes"/>
    <property type="match status" value="1"/>
</dbReference>
<dbReference type="GO" id="GO:0046872">
    <property type="term" value="F:metal ion binding"/>
    <property type="evidence" value="ECO:0007669"/>
    <property type="project" value="UniProtKB-KW"/>
</dbReference>
<dbReference type="GO" id="GO:0005886">
    <property type="term" value="C:plasma membrane"/>
    <property type="evidence" value="ECO:0007669"/>
    <property type="project" value="UniProtKB-SubCell"/>
</dbReference>
<evidence type="ECO:0000259" key="14">
    <source>
        <dbReference type="Pfam" id="PF01292"/>
    </source>
</evidence>
<evidence type="ECO:0000313" key="16">
    <source>
        <dbReference type="Proteomes" id="UP000218554"/>
    </source>
</evidence>
<dbReference type="KEGG" id="pfuw:KF707C_50370"/>
<dbReference type="InterPro" id="IPR052168">
    <property type="entry name" value="Cytochrome_b561_oxidase"/>
</dbReference>
<dbReference type="PANTHER" id="PTHR30529:SF1">
    <property type="entry name" value="CYTOCHROME B561 HOMOLOG 2"/>
    <property type="match status" value="1"/>
</dbReference>
<dbReference type="RefSeq" id="WP_003451858.1">
    <property type="nucleotide sequence ID" value="NZ_AJMR01000143.1"/>
</dbReference>
<gene>
    <name evidence="15" type="ORF">KF707C_50370</name>
</gene>
<evidence type="ECO:0000256" key="10">
    <source>
        <dbReference type="ARBA" id="ARBA00023004"/>
    </source>
</evidence>
<dbReference type="GO" id="GO:0009055">
    <property type="term" value="F:electron transfer activity"/>
    <property type="evidence" value="ECO:0007669"/>
    <property type="project" value="InterPro"/>
</dbReference>
<proteinExistence type="inferred from homology"/>
<dbReference type="GO" id="GO:0022904">
    <property type="term" value="P:respiratory electron transport chain"/>
    <property type="evidence" value="ECO:0007669"/>
    <property type="project" value="InterPro"/>
</dbReference>
<dbReference type="EMBL" id="AP014862">
    <property type="protein sequence ID" value="BAU76725.1"/>
    <property type="molecule type" value="Genomic_DNA"/>
</dbReference>
<dbReference type="GO" id="GO:0020037">
    <property type="term" value="F:heme binding"/>
    <property type="evidence" value="ECO:0007669"/>
    <property type="project" value="TreeGrafter"/>
</dbReference>
<evidence type="ECO:0000256" key="11">
    <source>
        <dbReference type="ARBA" id="ARBA00023136"/>
    </source>
</evidence>